<evidence type="ECO:0000256" key="1">
    <source>
        <dbReference type="SAM" id="SignalP"/>
    </source>
</evidence>
<dbReference type="Pfam" id="PF00095">
    <property type="entry name" value="WAP"/>
    <property type="match status" value="18"/>
</dbReference>
<dbReference type="PROSITE" id="PS51390">
    <property type="entry name" value="WAP"/>
    <property type="match status" value="18"/>
</dbReference>
<dbReference type="Ensembl" id="ENSGWIT00000004337.1">
    <property type="protein sequence ID" value="ENSGWIP00000004034.1"/>
    <property type="gene ID" value="ENSGWIG00000002160.1"/>
</dbReference>
<organism evidence="3 4">
    <name type="scientific">Gouania willdenowi</name>
    <name type="common">Blunt-snouted clingfish</name>
    <name type="synonym">Lepadogaster willdenowi</name>
    <dbReference type="NCBI Taxonomy" id="441366"/>
    <lineage>
        <taxon>Eukaryota</taxon>
        <taxon>Metazoa</taxon>
        <taxon>Chordata</taxon>
        <taxon>Craniata</taxon>
        <taxon>Vertebrata</taxon>
        <taxon>Euteleostomi</taxon>
        <taxon>Actinopterygii</taxon>
        <taxon>Neopterygii</taxon>
        <taxon>Teleostei</taxon>
        <taxon>Neoteleostei</taxon>
        <taxon>Acanthomorphata</taxon>
        <taxon>Ovalentaria</taxon>
        <taxon>Blenniimorphae</taxon>
        <taxon>Blenniiformes</taxon>
        <taxon>Gobiesocoidei</taxon>
        <taxon>Gobiesocidae</taxon>
        <taxon>Gobiesocinae</taxon>
        <taxon>Gouania</taxon>
    </lineage>
</organism>
<dbReference type="SUPFAM" id="SSF57256">
    <property type="entry name" value="Elafin-like"/>
    <property type="match status" value="18"/>
</dbReference>
<accession>A0A8C5DJ56</accession>
<dbReference type="InterPro" id="IPR036645">
    <property type="entry name" value="Elafin-like_sf"/>
</dbReference>
<feature type="domain" description="WAP" evidence="2">
    <location>
        <begin position="429"/>
        <end position="477"/>
    </location>
</feature>
<name>A0A8C5DJ56_GOUWI</name>
<dbReference type="GO" id="GO:0004867">
    <property type="term" value="F:serine-type endopeptidase inhibitor activity"/>
    <property type="evidence" value="ECO:0007669"/>
    <property type="project" value="TreeGrafter"/>
</dbReference>
<dbReference type="SMART" id="SM00217">
    <property type="entry name" value="WAP"/>
    <property type="match status" value="18"/>
</dbReference>
<feature type="domain" description="WAP" evidence="2">
    <location>
        <begin position="279"/>
        <end position="327"/>
    </location>
</feature>
<feature type="domain" description="WAP" evidence="2">
    <location>
        <begin position="632"/>
        <end position="680"/>
    </location>
</feature>
<dbReference type="AlphaFoldDB" id="A0A8C5DJ56"/>
<feature type="domain" description="WAP" evidence="2">
    <location>
        <begin position="480"/>
        <end position="528"/>
    </location>
</feature>
<proteinExistence type="predicted"/>
<dbReference type="Gene3D" id="4.10.75.10">
    <property type="entry name" value="Elafin-like"/>
    <property type="match status" value="18"/>
</dbReference>
<protein>
    <recommendedName>
        <fullName evidence="2">WAP domain-containing protein</fullName>
    </recommendedName>
</protein>
<dbReference type="Proteomes" id="UP000694680">
    <property type="component" value="Chromosome 7"/>
</dbReference>
<feature type="domain" description="WAP" evidence="2">
    <location>
        <begin position="581"/>
        <end position="631"/>
    </location>
</feature>
<feature type="chain" id="PRO_5044680717" description="WAP domain-containing protein" evidence="1">
    <location>
        <begin position="23"/>
        <end position="960"/>
    </location>
</feature>
<feature type="domain" description="WAP" evidence="2">
    <location>
        <begin position="529"/>
        <end position="577"/>
    </location>
</feature>
<evidence type="ECO:0000313" key="3">
    <source>
        <dbReference type="Ensembl" id="ENSGWIP00000004031.1"/>
    </source>
</evidence>
<feature type="domain" description="WAP" evidence="2">
    <location>
        <begin position="681"/>
        <end position="729"/>
    </location>
</feature>
<feature type="domain" description="WAP" evidence="2">
    <location>
        <begin position="228"/>
        <end position="276"/>
    </location>
</feature>
<feature type="domain" description="WAP" evidence="2">
    <location>
        <begin position="782"/>
        <end position="830"/>
    </location>
</feature>
<feature type="domain" description="WAP" evidence="2">
    <location>
        <begin position="328"/>
        <end position="376"/>
    </location>
</feature>
<dbReference type="InterPro" id="IPR008197">
    <property type="entry name" value="WAP_dom"/>
</dbReference>
<feature type="domain" description="WAP" evidence="2">
    <location>
        <begin position="79"/>
        <end position="127"/>
    </location>
</feature>
<dbReference type="GO" id="GO:0005615">
    <property type="term" value="C:extracellular space"/>
    <property type="evidence" value="ECO:0007669"/>
    <property type="project" value="TreeGrafter"/>
</dbReference>
<keyword evidence="4" id="KW-1185">Reference proteome</keyword>
<dbReference type="InterPro" id="IPR050514">
    <property type="entry name" value="WAP_four-disulfide_core"/>
</dbReference>
<dbReference type="Ensembl" id="ENSGWIT00000004334.1">
    <property type="protein sequence ID" value="ENSGWIP00000004031.1"/>
    <property type="gene ID" value="ENSGWIG00000002160.1"/>
</dbReference>
<feature type="domain" description="WAP" evidence="2">
    <location>
        <begin position="831"/>
        <end position="879"/>
    </location>
</feature>
<reference evidence="3" key="1">
    <citation type="submission" date="2020-06" db="EMBL/GenBank/DDBJ databases">
        <authorList>
            <consortium name="Wellcome Sanger Institute Data Sharing"/>
        </authorList>
    </citation>
    <scope>NUCLEOTIDE SEQUENCE [LARGE SCALE GENOMIC DNA]</scope>
</reference>
<evidence type="ECO:0000313" key="4">
    <source>
        <dbReference type="Proteomes" id="UP000694680"/>
    </source>
</evidence>
<sequence length="960" mass="108020">MESWWCTLSALVAFSLFLQLDARNIYPVEGVKPGECPNSVTPYVKPCADKCSNDYDCAFNEKCCYQGCGRTCVAITPINPNKPGECPKYVLSPYFKPCADKCSNDYDCAYNEKCCYQGCGRTCVAIQQEVKPGECPKYVLTQYFKPCANKCSNDYDCADHEKCCYQGCGRKCVPITPINPNKPGECPKYVLSPYFKPCADKCSNDYDCAYNEKCCYQGCGRTCVAIQQEVKPGECPKYVLTQYFKPCANKCSNDYDCADHEKCCYQGCGRKCVPITPINPNKPGECPKYVLSPYFKPCADKCSNDYDCAYNEKCCYQGCGRTCVAIQQEDKAGVCPNEDWNPLWKACPDKCNNDYDCPLNEKCCRKGCGRVCVDTKREDKPGSCPHHVWNPDWKPCADKCHNDYDCGYNEKCCRQGCGHECVVTTPIKPGVKPGECPKYVLTQYFKPCANKCSNDYDCADHEKCCYQGCGRKCVPITPINPNKPGECPKYVLSPYFKPCADKCSNDYDCAYNEKCCYQGCGRTCVAIQQGVKPGECPKYVLTQYFKPCANKCSNDYDCADHEKCCYQGCGRKCVPITPINPRVKLGECPNSVQSPYFKPCADKCSNDYDCAYNEKCCYQGCGRTCVAITPINPDKPGECPKYVLSPYFKPCADKCSNDYDCAYNEKCCYQGCGRTCVAIQQEDKAGVCPNEDWNPLWKACPDKCNNDYDCPLNEKCCRKGCGRVCVDTKREDKPGSCPHHVWNPDWKPCADKCHNDYDCAYNEKCCRQGCGRVCVAITPIKPGVKPRECPKYDLAPYFEPCADKCYNDYDCAGHEKCCYHGCGRVCVVINQEDKAGVCPYENWNPLWEACPDKCYNDYDCPHHEKCCHKGCGRVCVDTNHEDKPGSCPHHVWNPDWKPCADKCHNDYDCAYNEKCCRQGCGRVCVAITPIKPGKMCVHMRRSRTLLVNRMQCGPFHISCF</sequence>
<dbReference type="PANTHER" id="PTHR19441:SF95">
    <property type="entry name" value="PERLWAPIN ISOFORM X1"/>
    <property type="match status" value="1"/>
</dbReference>
<feature type="signal peptide" evidence="1">
    <location>
        <begin position="1"/>
        <end position="22"/>
    </location>
</feature>
<dbReference type="Ensembl" id="ENSGWIT00000004340.1">
    <property type="protein sequence ID" value="ENSGWIP00000004037.1"/>
    <property type="gene ID" value="ENSGWIG00000002160.1"/>
</dbReference>
<feature type="domain" description="WAP" evidence="2">
    <location>
        <begin position="730"/>
        <end position="780"/>
    </location>
</feature>
<feature type="domain" description="WAP" evidence="2">
    <location>
        <begin position="377"/>
        <end position="427"/>
    </location>
</feature>
<reference evidence="3" key="2">
    <citation type="submission" date="2025-05" db="UniProtKB">
        <authorList>
            <consortium name="Ensembl"/>
        </authorList>
    </citation>
    <scope>IDENTIFICATION</scope>
</reference>
<feature type="domain" description="WAP" evidence="2">
    <location>
        <begin position="880"/>
        <end position="930"/>
    </location>
</feature>
<evidence type="ECO:0000259" key="2">
    <source>
        <dbReference type="PROSITE" id="PS51390"/>
    </source>
</evidence>
<keyword evidence="1" id="KW-0732">Signal</keyword>
<feature type="domain" description="WAP" evidence="2">
    <location>
        <begin position="29"/>
        <end position="78"/>
    </location>
</feature>
<dbReference type="PANTHER" id="PTHR19441">
    <property type="entry name" value="WHEY ACDIC PROTEIN WAP"/>
    <property type="match status" value="1"/>
</dbReference>
<feature type="domain" description="WAP" evidence="2">
    <location>
        <begin position="128"/>
        <end position="176"/>
    </location>
</feature>
<feature type="domain" description="WAP" evidence="2">
    <location>
        <begin position="179"/>
        <end position="227"/>
    </location>
</feature>